<accession>A0A1M6HL07</accession>
<dbReference type="OrthoDB" id="9796740at2"/>
<keyword evidence="2" id="KW-0966">Cell projection</keyword>
<name>A0A1M6HL07_9BACT</name>
<keyword evidence="2" id="KW-0969">Cilium</keyword>
<keyword evidence="2" id="KW-0282">Flagellum</keyword>
<dbReference type="InterPro" id="IPR019301">
    <property type="entry name" value="Flagellar_prot_FlgJ_N"/>
</dbReference>
<dbReference type="Pfam" id="PF10135">
    <property type="entry name" value="Rod-binding"/>
    <property type="match status" value="1"/>
</dbReference>
<dbReference type="STRING" id="1121393.SAMN02745216_01253"/>
<evidence type="ECO:0000259" key="1">
    <source>
        <dbReference type="Pfam" id="PF10135"/>
    </source>
</evidence>
<proteinExistence type="predicted"/>
<sequence length="105" mass="11333">MQINSATSAILTQEMKTQAEDAKLRKACSDFESLFIYNLLKNGRQSLPQGGLLGHSNESKIMTSMLDQTLAEKCSEGNGLGIGEMLYRQLNAPQAAKGGNLEAVL</sequence>
<protein>
    <submittedName>
        <fullName evidence="2">Flagellar protein FlgJ</fullName>
    </submittedName>
</protein>
<organism evidence="2 3">
    <name type="scientific">Desulfatibacillum alkenivorans DSM 16219</name>
    <dbReference type="NCBI Taxonomy" id="1121393"/>
    <lineage>
        <taxon>Bacteria</taxon>
        <taxon>Pseudomonadati</taxon>
        <taxon>Thermodesulfobacteriota</taxon>
        <taxon>Desulfobacteria</taxon>
        <taxon>Desulfobacterales</taxon>
        <taxon>Desulfatibacillaceae</taxon>
        <taxon>Desulfatibacillum</taxon>
    </lineage>
</organism>
<dbReference type="AlphaFoldDB" id="A0A1M6HL07"/>
<feature type="domain" description="Flagellar protein FlgJ N-terminal" evidence="1">
    <location>
        <begin position="41"/>
        <end position="89"/>
    </location>
</feature>
<gene>
    <name evidence="2" type="ORF">SAMN02745216_01253</name>
</gene>
<evidence type="ECO:0000313" key="3">
    <source>
        <dbReference type="Proteomes" id="UP000183994"/>
    </source>
</evidence>
<dbReference type="Proteomes" id="UP000183994">
    <property type="component" value="Unassembled WGS sequence"/>
</dbReference>
<dbReference type="EMBL" id="FQZU01000005">
    <property type="protein sequence ID" value="SHJ22867.1"/>
    <property type="molecule type" value="Genomic_DNA"/>
</dbReference>
<reference evidence="3" key="1">
    <citation type="submission" date="2016-11" db="EMBL/GenBank/DDBJ databases">
        <authorList>
            <person name="Varghese N."/>
            <person name="Submissions S."/>
        </authorList>
    </citation>
    <scope>NUCLEOTIDE SEQUENCE [LARGE SCALE GENOMIC DNA]</scope>
    <source>
        <strain evidence="3">DSM 16219</strain>
    </source>
</reference>
<dbReference type="RefSeq" id="WP_073474069.1">
    <property type="nucleotide sequence ID" value="NZ_FQZU01000005.1"/>
</dbReference>
<keyword evidence="3" id="KW-1185">Reference proteome</keyword>
<evidence type="ECO:0000313" key="2">
    <source>
        <dbReference type="EMBL" id="SHJ22867.1"/>
    </source>
</evidence>